<name>A0A2G8RZ66_9APHY</name>
<gene>
    <name evidence="3" type="ORF">GSI_11074</name>
</gene>
<keyword evidence="4" id="KW-1185">Reference proteome</keyword>
<proteinExistence type="predicted"/>
<dbReference type="OrthoDB" id="2757214at2759"/>
<dbReference type="AlphaFoldDB" id="A0A2G8RZ66"/>
<dbReference type="Proteomes" id="UP000230002">
    <property type="component" value="Unassembled WGS sequence"/>
</dbReference>
<feature type="compositionally biased region" description="Polar residues" evidence="1">
    <location>
        <begin position="316"/>
        <end position="327"/>
    </location>
</feature>
<keyword evidence="2" id="KW-0732">Signal</keyword>
<organism evidence="3 4">
    <name type="scientific">Ganoderma sinense ZZ0214-1</name>
    <dbReference type="NCBI Taxonomy" id="1077348"/>
    <lineage>
        <taxon>Eukaryota</taxon>
        <taxon>Fungi</taxon>
        <taxon>Dikarya</taxon>
        <taxon>Basidiomycota</taxon>
        <taxon>Agaricomycotina</taxon>
        <taxon>Agaricomycetes</taxon>
        <taxon>Polyporales</taxon>
        <taxon>Polyporaceae</taxon>
        <taxon>Ganoderma</taxon>
    </lineage>
</organism>
<evidence type="ECO:0000313" key="3">
    <source>
        <dbReference type="EMBL" id="PIL26813.1"/>
    </source>
</evidence>
<accession>A0A2G8RZ66</accession>
<evidence type="ECO:0000256" key="2">
    <source>
        <dbReference type="SAM" id="SignalP"/>
    </source>
</evidence>
<reference evidence="3 4" key="1">
    <citation type="journal article" date="2015" name="Sci. Rep.">
        <title>Chromosome-level genome map provides insights into diverse defense mechanisms in the medicinal fungus Ganoderma sinense.</title>
        <authorList>
            <person name="Zhu Y."/>
            <person name="Xu J."/>
            <person name="Sun C."/>
            <person name="Zhou S."/>
            <person name="Xu H."/>
            <person name="Nelson D.R."/>
            <person name="Qian J."/>
            <person name="Song J."/>
            <person name="Luo H."/>
            <person name="Xiang L."/>
            <person name="Li Y."/>
            <person name="Xu Z."/>
            <person name="Ji A."/>
            <person name="Wang L."/>
            <person name="Lu S."/>
            <person name="Hayward A."/>
            <person name="Sun W."/>
            <person name="Li X."/>
            <person name="Schwartz D.C."/>
            <person name="Wang Y."/>
            <person name="Chen S."/>
        </authorList>
    </citation>
    <scope>NUCLEOTIDE SEQUENCE [LARGE SCALE GENOMIC DNA]</scope>
    <source>
        <strain evidence="3 4">ZZ0214-1</strain>
    </source>
</reference>
<evidence type="ECO:0000313" key="4">
    <source>
        <dbReference type="Proteomes" id="UP000230002"/>
    </source>
</evidence>
<feature type="chain" id="PRO_5013916716" evidence="2">
    <location>
        <begin position="28"/>
        <end position="428"/>
    </location>
</feature>
<dbReference type="STRING" id="1077348.A0A2G8RZ66"/>
<feature type="region of interest" description="Disordered" evidence="1">
    <location>
        <begin position="308"/>
        <end position="332"/>
    </location>
</feature>
<comment type="caution">
    <text evidence="3">The sequence shown here is derived from an EMBL/GenBank/DDBJ whole genome shotgun (WGS) entry which is preliminary data.</text>
</comment>
<sequence length="428" mass="47263">MEMTWWSRTALSTTLLLAVLSVQLAQAGNTTCIKSQLSRQQFPVTTATTKSPFSSACYAWCGYRPSRRTRRKLKALSCQQDHQDTGGIGTDAPIGSFDVYRKSCLPAKNHTLPDNLQRAVCNNDIRLDDFLYGGWDDGSWCDVSRLPVAFVPFADSNATPGFNLHFLNADIRSLETYIRVLETDIHVLDSGVNGSSQWISRKCGFDRTNISRSTNLAVWMWTRRRTQGASKGTEWSQSPRFERMYSLPQASTGADAQKIVLAQNKFGVDRRECDTSNPVASSLLHSEWLTEPHLTAVSWKLPYRNPDISPEAPGRNNATAQPTSSPTDIHPNHKVSIYPVDGSQLRSFSAVYGTGSSQGSVYSGTHARSHSVSEASVSLSTFDFAGSQVPNDAQTTRSFPRSVATNGFTTLHSVSCAPTYVRHKDRPH</sequence>
<evidence type="ECO:0000256" key="1">
    <source>
        <dbReference type="SAM" id="MobiDB-lite"/>
    </source>
</evidence>
<dbReference type="EMBL" id="AYKW01000036">
    <property type="protein sequence ID" value="PIL26813.1"/>
    <property type="molecule type" value="Genomic_DNA"/>
</dbReference>
<feature type="signal peptide" evidence="2">
    <location>
        <begin position="1"/>
        <end position="27"/>
    </location>
</feature>
<protein>
    <submittedName>
        <fullName evidence="3">Uncharacterized protein</fullName>
    </submittedName>
</protein>